<feature type="region of interest" description="Disordered" evidence="2">
    <location>
        <begin position="370"/>
        <end position="392"/>
    </location>
</feature>
<dbReference type="CDD" id="cd00063">
    <property type="entry name" value="FN3"/>
    <property type="match status" value="3"/>
</dbReference>
<proteinExistence type="predicted"/>
<evidence type="ECO:0000259" key="3">
    <source>
        <dbReference type="PROSITE" id="PS50853"/>
    </source>
</evidence>
<reference evidence="4" key="1">
    <citation type="submission" date="2021-01" db="EMBL/GenBank/DDBJ databases">
        <authorList>
            <person name="Li R."/>
            <person name="Bekaert M."/>
        </authorList>
    </citation>
    <scope>NUCLEOTIDE SEQUENCE</scope>
    <source>
        <strain evidence="4">Farmed</strain>
    </source>
</reference>
<evidence type="ECO:0000313" key="5">
    <source>
        <dbReference type="Proteomes" id="UP000597762"/>
    </source>
</evidence>
<feature type="domain" description="Fibronectin type-III" evidence="3">
    <location>
        <begin position="251"/>
        <end position="363"/>
    </location>
</feature>
<name>A0A812DNE8_ACAPH</name>
<feature type="domain" description="Fibronectin type-III" evidence="3">
    <location>
        <begin position="1"/>
        <end position="79"/>
    </location>
</feature>
<organism evidence="4 5">
    <name type="scientific">Acanthosepion pharaonis</name>
    <name type="common">Pharaoh cuttlefish</name>
    <name type="synonym">Sepia pharaonis</name>
    <dbReference type="NCBI Taxonomy" id="158019"/>
    <lineage>
        <taxon>Eukaryota</taxon>
        <taxon>Metazoa</taxon>
        <taxon>Spiralia</taxon>
        <taxon>Lophotrochozoa</taxon>
        <taxon>Mollusca</taxon>
        <taxon>Cephalopoda</taxon>
        <taxon>Coleoidea</taxon>
        <taxon>Decapodiformes</taxon>
        <taxon>Sepiida</taxon>
        <taxon>Sepiina</taxon>
        <taxon>Sepiidae</taxon>
        <taxon>Acanthosepion</taxon>
    </lineage>
</organism>
<accession>A0A812DNE8</accession>
<dbReference type="PROSITE" id="PS50853">
    <property type="entry name" value="FN3"/>
    <property type="match status" value="3"/>
</dbReference>
<feature type="compositionally biased region" description="Polar residues" evidence="2">
    <location>
        <begin position="375"/>
        <end position="392"/>
    </location>
</feature>
<dbReference type="Gene3D" id="2.60.40.10">
    <property type="entry name" value="Immunoglobulins"/>
    <property type="match status" value="3"/>
</dbReference>
<protein>
    <submittedName>
        <fullName evidence="4">ANOS1</fullName>
    </submittedName>
</protein>
<dbReference type="InterPro" id="IPR036116">
    <property type="entry name" value="FN3_sf"/>
</dbReference>
<dbReference type="SMART" id="SM00060">
    <property type="entry name" value="FN3"/>
    <property type="match status" value="2"/>
</dbReference>
<dbReference type="InterPro" id="IPR003961">
    <property type="entry name" value="FN3_dom"/>
</dbReference>
<evidence type="ECO:0000256" key="2">
    <source>
        <dbReference type="SAM" id="MobiDB-lite"/>
    </source>
</evidence>
<dbReference type="InterPro" id="IPR013783">
    <property type="entry name" value="Ig-like_fold"/>
</dbReference>
<keyword evidence="1" id="KW-0677">Repeat</keyword>
<gene>
    <name evidence="4" type="ORF">SPHA_59466</name>
</gene>
<comment type="caution">
    <text evidence="4">The sequence shown here is derived from an EMBL/GenBank/DDBJ whole genome shotgun (WGS) entry which is preliminary data.</text>
</comment>
<feature type="domain" description="Fibronectin type-III" evidence="3">
    <location>
        <begin position="91"/>
        <end position="198"/>
    </location>
</feature>
<dbReference type="AlphaFoldDB" id="A0A812DNE8"/>
<evidence type="ECO:0000256" key="1">
    <source>
        <dbReference type="ARBA" id="ARBA00022737"/>
    </source>
</evidence>
<dbReference type="PANTHER" id="PTHR46708">
    <property type="entry name" value="TENASCIN"/>
    <property type="match status" value="1"/>
</dbReference>
<sequence>MYHKSIYFFLFQIFYSKTSPEYSNLEEHQKTVHGDRHSLTLKDLQPGTQYLVQIQAIIQVGKKRYRSTKESMHMVTDPVDALHIRSQHNIKVQNLTVGTPYFHKGNLKAQVYWNIAPGKGHKISKYLIYWQSTDNCQKHSKNWKLLTMDEKQEAFSRNTNFELYHLIYDCQYQVDVSAVNLDGQQGALVSTNFTTPPCEDIVVKGSVEIECPIGEYYSTFLNAVDTHTHTLSLSLSLSLSEMFRMPLPPGRPAKPTYLLHTNNGISIEVLWKRPVSYYPIIRYLVHLVMVGDNVADKEPPIVLGLNSNCTEVVVNATMPANQTKFRFNNLRENTQYIVFIYADSKVGRSQPTKISVKTPVLKTYLLDTSPRKSDFSTSQNPEGTYDSTSAQRGDTCSLSVMSVYQLLVTASLLCLLIP</sequence>
<dbReference type="SUPFAM" id="SSF49265">
    <property type="entry name" value="Fibronectin type III"/>
    <property type="match status" value="2"/>
</dbReference>
<dbReference type="EMBL" id="CAHIKZ030004120">
    <property type="protein sequence ID" value="CAE1307433.1"/>
    <property type="molecule type" value="Genomic_DNA"/>
</dbReference>
<evidence type="ECO:0000313" key="4">
    <source>
        <dbReference type="EMBL" id="CAE1307433.1"/>
    </source>
</evidence>
<dbReference type="PANTHER" id="PTHR46708:SF2">
    <property type="entry name" value="FIBRONECTIN TYPE-III DOMAIN-CONTAINING PROTEIN"/>
    <property type="match status" value="1"/>
</dbReference>
<dbReference type="OrthoDB" id="9985779at2759"/>
<dbReference type="Pfam" id="PF00041">
    <property type="entry name" value="fn3"/>
    <property type="match status" value="2"/>
</dbReference>
<keyword evidence="5" id="KW-1185">Reference proteome</keyword>
<dbReference type="InterPro" id="IPR050991">
    <property type="entry name" value="ECM_Regulatory_Proteins"/>
</dbReference>
<dbReference type="Proteomes" id="UP000597762">
    <property type="component" value="Unassembled WGS sequence"/>
</dbReference>